<dbReference type="Proteomes" id="UP000796761">
    <property type="component" value="Unassembled WGS sequence"/>
</dbReference>
<evidence type="ECO:0000256" key="14">
    <source>
        <dbReference type="ARBA" id="ARBA00023242"/>
    </source>
</evidence>
<dbReference type="Pfam" id="PF03909">
    <property type="entry name" value="BSD"/>
    <property type="match status" value="1"/>
</dbReference>
<comment type="subcellular location">
    <subcellularLocation>
        <location evidence="2">Cytoplasm</location>
    </subcellularLocation>
    <subcellularLocation>
        <location evidence="1">Nucleus</location>
    </subcellularLocation>
</comment>
<dbReference type="GO" id="GO:0006089">
    <property type="term" value="P:lactate metabolic process"/>
    <property type="evidence" value="ECO:0007669"/>
    <property type="project" value="TreeGrafter"/>
</dbReference>
<dbReference type="FunFam" id="3.40.50.720:FF:000029">
    <property type="entry name" value="L-lactate dehydrogenase A chain"/>
    <property type="match status" value="1"/>
</dbReference>
<dbReference type="Gene3D" id="2.30.29.30">
    <property type="entry name" value="Pleckstrin-homology domain (PH domain)/Phosphotyrosine-binding domain (PTB)"/>
    <property type="match status" value="1"/>
</dbReference>
<comment type="similarity">
    <text evidence="4">Belongs to the LDH/MDH superfamily. LDH family.</text>
</comment>
<keyword evidence="12" id="KW-0804">Transcription</keyword>
<dbReference type="UniPathway" id="UPA00554">
    <property type="reaction ID" value="UER00611"/>
</dbReference>
<feature type="domain" description="BSD" evidence="21">
    <location>
        <begin position="179"/>
        <end position="231"/>
    </location>
</feature>
<name>A0A8K1LN43_9PASS</name>
<dbReference type="SUPFAM" id="SSF50729">
    <property type="entry name" value="PH domain-like"/>
    <property type="match status" value="1"/>
</dbReference>
<dbReference type="InterPro" id="IPR018177">
    <property type="entry name" value="L-lactate_DH_AS"/>
</dbReference>
<dbReference type="Gene3D" id="6.10.140.1200">
    <property type="match status" value="1"/>
</dbReference>
<evidence type="ECO:0000256" key="11">
    <source>
        <dbReference type="ARBA" id="ARBA00023027"/>
    </source>
</evidence>
<dbReference type="InterPro" id="IPR036291">
    <property type="entry name" value="NAD(P)-bd_dom_sf"/>
</dbReference>
<evidence type="ECO:0000256" key="18">
    <source>
        <dbReference type="ARBA" id="ARBA00063282"/>
    </source>
</evidence>
<comment type="function">
    <text evidence="15">Interconverts simultaneously and stereospecifically pyruvate and lactate with concomitant interconversion of NADH and NAD(+).</text>
</comment>
<comment type="pathway">
    <text evidence="3 19">Fermentation; pyruvate fermentation to lactate; (S)-lactate from pyruvate: step 1/1.</text>
</comment>
<evidence type="ECO:0000256" key="13">
    <source>
        <dbReference type="ARBA" id="ARBA00023204"/>
    </source>
</evidence>
<dbReference type="EC" id="1.1.1.27" evidence="19"/>
<dbReference type="FunFam" id="3.90.110.10:FF:000003">
    <property type="entry name" value="L-lactate dehydrogenase A chain"/>
    <property type="match status" value="1"/>
</dbReference>
<dbReference type="EMBL" id="SWJQ01000150">
    <property type="protein sequence ID" value="TRZ20390.1"/>
    <property type="molecule type" value="Genomic_DNA"/>
</dbReference>
<dbReference type="FunFam" id="2.30.29.30:FF:000115">
    <property type="entry name" value="General transcription factor IIH subunit 1"/>
    <property type="match status" value="1"/>
</dbReference>
<evidence type="ECO:0000256" key="15">
    <source>
        <dbReference type="ARBA" id="ARBA00033729"/>
    </source>
</evidence>
<dbReference type="InterPro" id="IPR013876">
    <property type="entry name" value="TFIIH_BTF_p62_N"/>
</dbReference>
<dbReference type="InterPro" id="IPR011304">
    <property type="entry name" value="L-lactate_DH"/>
</dbReference>
<dbReference type="OrthoDB" id="360521at2759"/>
<dbReference type="CDD" id="cd13229">
    <property type="entry name" value="PH_TFIIH"/>
    <property type="match status" value="1"/>
</dbReference>
<evidence type="ECO:0000256" key="16">
    <source>
        <dbReference type="ARBA" id="ARBA00048275"/>
    </source>
</evidence>
<evidence type="ECO:0000256" key="1">
    <source>
        <dbReference type="ARBA" id="ARBA00004123"/>
    </source>
</evidence>
<comment type="similarity">
    <text evidence="5">Belongs to the TFB1 family.</text>
</comment>
<keyword evidence="13" id="KW-0234">DNA repair</keyword>
<protein>
    <recommendedName>
        <fullName evidence="19">L-lactate dehydrogenase</fullName>
        <ecNumber evidence="19">1.1.1.27</ecNumber>
    </recommendedName>
</protein>
<dbReference type="Gene3D" id="3.90.110.10">
    <property type="entry name" value="Lactate dehydrogenase/glycoside hydrolase, family 4, C-terminal"/>
    <property type="match status" value="1"/>
</dbReference>
<comment type="catalytic activity">
    <reaction evidence="16">
        <text>(S)-lactate + NAD(+) = pyruvate + NADH + H(+)</text>
        <dbReference type="Rhea" id="RHEA:23444"/>
        <dbReference type="ChEBI" id="CHEBI:15361"/>
        <dbReference type="ChEBI" id="CHEBI:15378"/>
        <dbReference type="ChEBI" id="CHEBI:16651"/>
        <dbReference type="ChEBI" id="CHEBI:57540"/>
        <dbReference type="ChEBI" id="CHEBI:57945"/>
        <dbReference type="EC" id="1.1.1.27"/>
    </reaction>
    <physiologicalReaction direction="left-to-right" evidence="16">
        <dbReference type="Rhea" id="RHEA:23445"/>
    </physiologicalReaction>
    <physiologicalReaction direction="right-to-left" evidence="16">
        <dbReference type="Rhea" id="RHEA:23446"/>
    </physiologicalReaction>
</comment>
<keyword evidence="11 19" id="KW-0520">NAD</keyword>
<dbReference type="HAMAP" id="MF_00488">
    <property type="entry name" value="Lactate_dehydrog"/>
    <property type="match status" value="1"/>
</dbReference>
<gene>
    <name evidence="22" type="ORF">HGM15179_006718</name>
</gene>
<dbReference type="AlphaFoldDB" id="A0A8K1LN43"/>
<dbReference type="Gene3D" id="3.40.50.720">
    <property type="entry name" value="NAD(P)-binding Rossmann-like Domain"/>
    <property type="match status" value="1"/>
</dbReference>
<organism evidence="22 23">
    <name type="scientific">Zosterops borbonicus</name>
    <dbReference type="NCBI Taxonomy" id="364589"/>
    <lineage>
        <taxon>Eukaryota</taxon>
        <taxon>Metazoa</taxon>
        <taxon>Chordata</taxon>
        <taxon>Craniata</taxon>
        <taxon>Vertebrata</taxon>
        <taxon>Euteleostomi</taxon>
        <taxon>Archelosauria</taxon>
        <taxon>Archosauria</taxon>
        <taxon>Dinosauria</taxon>
        <taxon>Saurischia</taxon>
        <taxon>Theropoda</taxon>
        <taxon>Coelurosauria</taxon>
        <taxon>Aves</taxon>
        <taxon>Neognathae</taxon>
        <taxon>Neoaves</taxon>
        <taxon>Telluraves</taxon>
        <taxon>Australaves</taxon>
        <taxon>Passeriformes</taxon>
        <taxon>Sylvioidea</taxon>
        <taxon>Zosteropidae</taxon>
        <taxon>Zosterops</taxon>
    </lineage>
</organism>
<dbReference type="GO" id="GO:0006281">
    <property type="term" value="P:DNA repair"/>
    <property type="evidence" value="ECO:0007669"/>
    <property type="project" value="UniProtKB-KW"/>
</dbReference>
<evidence type="ECO:0000256" key="9">
    <source>
        <dbReference type="ARBA" id="ARBA00023002"/>
    </source>
</evidence>
<reference evidence="22" key="1">
    <citation type="submission" date="2019-04" db="EMBL/GenBank/DDBJ databases">
        <title>Genome assembly of Zosterops borbonicus 15179.</title>
        <authorList>
            <person name="Leroy T."/>
            <person name="Anselmetti Y."/>
            <person name="Tilak M.-K."/>
            <person name="Nabholz B."/>
        </authorList>
    </citation>
    <scope>NUCLEOTIDE SEQUENCE</scope>
    <source>
        <strain evidence="22">HGM_15179</strain>
        <tissue evidence="22">Muscle</tissue>
    </source>
</reference>
<evidence type="ECO:0000259" key="21">
    <source>
        <dbReference type="PROSITE" id="PS50858"/>
    </source>
</evidence>
<keyword evidence="10" id="KW-0805">Transcription regulation</keyword>
<evidence type="ECO:0000256" key="19">
    <source>
        <dbReference type="RuleBase" id="RU000496"/>
    </source>
</evidence>
<dbReference type="InterPro" id="IPR001236">
    <property type="entry name" value="Lactate/malate_DH_N"/>
</dbReference>
<comment type="subunit">
    <text evidence="18">Component of the 7-subunit TFIIH core complex composed of XPB/ERCC3, XPD/ERCC2, GTF2H1, GTF2H2, GTF2H3, GTF2H4 and GTF2H5, which is active in NER. The core complex associates with the 3-subunit CDK-activating kinase (CAK) module composed of CCNH/cyclin H, CDK7 and MNAT1 to form the 10-subunit holoenzyme (holo-TFIIH) active in transcription. Interacts with PUF60.</text>
</comment>
<dbReference type="GO" id="GO:0005634">
    <property type="term" value="C:nucleus"/>
    <property type="evidence" value="ECO:0007669"/>
    <property type="project" value="UniProtKB-SubCell"/>
</dbReference>
<evidence type="ECO:0000256" key="3">
    <source>
        <dbReference type="ARBA" id="ARBA00004843"/>
    </source>
</evidence>
<dbReference type="InterPro" id="IPR022383">
    <property type="entry name" value="Lactate/malate_DH_C"/>
</dbReference>
<dbReference type="SUPFAM" id="SSF51735">
    <property type="entry name" value="NAD(P)-binding Rossmann-fold domains"/>
    <property type="match status" value="1"/>
</dbReference>
<keyword evidence="9 19" id="KW-0560">Oxidoreductase</keyword>
<keyword evidence="23" id="KW-1185">Reference proteome</keyword>
<feature type="domain" description="BSD" evidence="21">
    <location>
        <begin position="99"/>
        <end position="147"/>
    </location>
</feature>
<keyword evidence="6" id="KW-0963">Cytoplasm</keyword>
<dbReference type="PANTHER" id="PTHR43128">
    <property type="entry name" value="L-2-HYDROXYCARBOXYLATE DEHYDROGENASE (NAD(P)(+))"/>
    <property type="match status" value="1"/>
</dbReference>
<evidence type="ECO:0000256" key="12">
    <source>
        <dbReference type="ARBA" id="ARBA00023163"/>
    </source>
</evidence>
<comment type="caution">
    <text evidence="22">The sequence shown here is derived from an EMBL/GenBank/DDBJ whole genome shotgun (WGS) entry which is preliminary data.</text>
</comment>
<dbReference type="PANTHER" id="PTHR43128:SF10">
    <property type="entry name" value="L-LACTATE DEHYDROGENASE A CHAIN"/>
    <property type="match status" value="1"/>
</dbReference>
<keyword evidence="8" id="KW-0227">DNA damage</keyword>
<evidence type="ECO:0000313" key="23">
    <source>
        <dbReference type="Proteomes" id="UP000796761"/>
    </source>
</evidence>
<evidence type="ECO:0000256" key="5">
    <source>
        <dbReference type="ARBA" id="ARBA00009448"/>
    </source>
</evidence>
<evidence type="ECO:0000256" key="10">
    <source>
        <dbReference type="ARBA" id="ARBA00023015"/>
    </source>
</evidence>
<dbReference type="PROSITE" id="PS50858">
    <property type="entry name" value="BSD"/>
    <property type="match status" value="2"/>
</dbReference>
<dbReference type="PRINTS" id="PR00086">
    <property type="entry name" value="LLDHDRGNASE"/>
</dbReference>
<dbReference type="SUPFAM" id="SSF140383">
    <property type="entry name" value="BSD domain-like"/>
    <property type="match status" value="2"/>
</dbReference>
<dbReference type="GO" id="GO:0004459">
    <property type="term" value="F:L-lactate dehydrogenase (NAD+) activity"/>
    <property type="evidence" value="ECO:0007669"/>
    <property type="project" value="UniProtKB-EC"/>
</dbReference>
<dbReference type="NCBIfam" id="TIGR01771">
    <property type="entry name" value="L-LDH-NAD"/>
    <property type="match status" value="1"/>
</dbReference>
<evidence type="ECO:0000256" key="20">
    <source>
        <dbReference type="SAM" id="MobiDB-lite"/>
    </source>
</evidence>
<sequence length="879" mass="98301">MATSSEEVLLIVKKVRQKKQDGALYLMAERIAWAPEGKDRFTVSHMYADIKCQKISPEGKAKIQLQLVLHAGDTTNFHFSNESTAVKERDAVKDLLQQLLPKFKRKANKELEEKNRMLQEDPVLFQLYKDLVVSQVISAEEFWANRLSLNAGDNSAAPNKQDVGISAAFLADVRPQTDGCNGLRYNLTSDIIESIFRTYPAVKMKYAENVPHNMTEREFWTRFFQSHYFHRDRLNTGSKDLFSECAKLDEKGLKAMVSQGVKNPLIDLTALEDKTLDEGYGVASVASTSNASKSARESSNAAIIKRFNHHSAMVLAAGLRKQEAQNDHYSETSSTDGNSRDSDFFQPPLKKVKLQEAIEYEDLSKNNSVKTIALNLKKSDRYYHGPTPIQSQQYATSQDIINSFHSIRQEMEAYVPKLTQVLSSGDAASTIAVLSPGGALMQGGTQQAINQMVPNDIQSELKHLYVAVGELLRHFWSCFPVSTPFLEEKVVKMRSNLERFQVTKLCPFQEKIRRQYLSTNELRTDMAKNQLKSESQKETKSKIVKQCTMSLKEQLIHTLHKQEGHAENKISVVGVGAVGMACAISILMKDLADELALVDVVEDKLRGEMLDLQHGSLFLKTPKIVSGKDYSVTAHSKLVIVTAGARQQEGESRLNLVQRNVNIFKFIIPNVVKYSPDCKLLIVSNPVDILTYVAWKISGFPKHRVIGSGCNLDSARFRHLMGERLGIHPLSCHGWIVGEHGDSSVPVWSGVNVAGVSLKTLHPDLGTDADKEHWKEVHKQVVDSAYEVIKLKGYTSWAIGLSVGDLAESIMKNLRRVHPISTIVKGLHGIKDDVFLSVPCVLGSNGITDVVKMILKPEEEDKLRKSADTLWAIQKELQF</sequence>
<comment type="function">
    <text evidence="17">Component of the general transcription and DNA repair factor IIH (TFIIH) core complex, which is involved in general and transcription-coupled nucleotide excision repair (NER) of damaged DNA and, when complexed to CAK, in RNA transcription by RNA polymerase II. In NER, TFIIH acts by opening DNA around the lesion to allow the excision of the damaged oligonucleotide and its replacement by a new DNA fragment. In transcription, TFIIH has an essential role in transcription initiation. When the pre-initiation complex (PIC) has been established, TFIIH is required for promoter opening and promoter escape. Phosphorylation of the C-terminal tail (CTD) of the largest subunit of RNA polymerase II by the kinase module CAK controls the initiation of transcription.</text>
</comment>
<dbReference type="InterPro" id="IPR035925">
    <property type="entry name" value="BSD_dom_sf"/>
</dbReference>
<keyword evidence="7" id="KW-0677">Repeat</keyword>
<dbReference type="InterPro" id="IPR015955">
    <property type="entry name" value="Lactate_DH/Glyco_Ohase_4_C"/>
</dbReference>
<evidence type="ECO:0000256" key="4">
    <source>
        <dbReference type="ARBA" id="ARBA00006054"/>
    </source>
</evidence>
<dbReference type="InterPro" id="IPR011993">
    <property type="entry name" value="PH-like_dom_sf"/>
</dbReference>
<dbReference type="Pfam" id="PF02866">
    <property type="entry name" value="Ldh_1_C"/>
    <property type="match status" value="1"/>
</dbReference>
<dbReference type="SMART" id="SM00751">
    <property type="entry name" value="BSD"/>
    <property type="match status" value="2"/>
</dbReference>
<accession>A0A8K1LN43</accession>
<keyword evidence="14" id="KW-0539">Nucleus</keyword>
<evidence type="ECO:0000256" key="6">
    <source>
        <dbReference type="ARBA" id="ARBA00022490"/>
    </source>
</evidence>
<dbReference type="PROSITE" id="PS00064">
    <property type="entry name" value="L_LDH"/>
    <property type="match status" value="1"/>
</dbReference>
<evidence type="ECO:0000256" key="8">
    <source>
        <dbReference type="ARBA" id="ARBA00022763"/>
    </source>
</evidence>
<dbReference type="CDD" id="cd05293">
    <property type="entry name" value="LDH_1"/>
    <property type="match status" value="1"/>
</dbReference>
<evidence type="ECO:0000256" key="2">
    <source>
        <dbReference type="ARBA" id="ARBA00004496"/>
    </source>
</evidence>
<dbReference type="Pfam" id="PF00056">
    <property type="entry name" value="Ldh_1_N"/>
    <property type="match status" value="1"/>
</dbReference>
<dbReference type="InterPro" id="IPR005607">
    <property type="entry name" value="BSD_dom"/>
</dbReference>
<dbReference type="InterPro" id="IPR001557">
    <property type="entry name" value="L-lactate/malate_DH"/>
</dbReference>
<proteinExistence type="inferred from homology"/>
<evidence type="ECO:0000313" key="22">
    <source>
        <dbReference type="EMBL" id="TRZ20390.1"/>
    </source>
</evidence>
<evidence type="ECO:0000256" key="17">
    <source>
        <dbReference type="ARBA" id="ARBA00057028"/>
    </source>
</evidence>
<dbReference type="SUPFAM" id="SSF56327">
    <property type="entry name" value="LDH C-terminal domain-like"/>
    <property type="match status" value="1"/>
</dbReference>
<dbReference type="Pfam" id="PF08567">
    <property type="entry name" value="PH_TFIIH"/>
    <property type="match status" value="1"/>
</dbReference>
<evidence type="ECO:0000256" key="7">
    <source>
        <dbReference type="ARBA" id="ARBA00022737"/>
    </source>
</evidence>
<dbReference type="GO" id="GO:0005829">
    <property type="term" value="C:cytosol"/>
    <property type="evidence" value="ECO:0007669"/>
    <property type="project" value="UniProtKB-ARBA"/>
</dbReference>
<feature type="region of interest" description="Disordered" evidence="20">
    <location>
        <begin position="322"/>
        <end position="345"/>
    </location>
</feature>